<proteinExistence type="predicted"/>
<protein>
    <recommendedName>
        <fullName evidence="1">Ribosomal RNA methyltransferase FtsJ domain-containing protein</fullName>
    </recommendedName>
</protein>
<name>A0A6C0AN80_9ZZZZ</name>
<dbReference type="InterPro" id="IPR029063">
    <property type="entry name" value="SAM-dependent_MTases_sf"/>
</dbReference>
<dbReference type="Gene3D" id="3.40.50.12760">
    <property type="match status" value="1"/>
</dbReference>
<dbReference type="GO" id="GO:0032259">
    <property type="term" value="P:methylation"/>
    <property type="evidence" value="ECO:0007669"/>
    <property type="project" value="InterPro"/>
</dbReference>
<dbReference type="GO" id="GO:0004483">
    <property type="term" value="F:methyltransferase cap1 activity"/>
    <property type="evidence" value="ECO:0007669"/>
    <property type="project" value="UniProtKB-ARBA"/>
</dbReference>
<organism evidence="2">
    <name type="scientific">viral metagenome</name>
    <dbReference type="NCBI Taxonomy" id="1070528"/>
    <lineage>
        <taxon>unclassified sequences</taxon>
        <taxon>metagenomes</taxon>
        <taxon>organismal metagenomes</taxon>
    </lineage>
</organism>
<dbReference type="Pfam" id="PF01728">
    <property type="entry name" value="FtsJ"/>
    <property type="match status" value="1"/>
</dbReference>
<dbReference type="SUPFAM" id="SSF53335">
    <property type="entry name" value="S-adenosyl-L-methionine-dependent methyltransferases"/>
    <property type="match status" value="1"/>
</dbReference>
<dbReference type="InterPro" id="IPR050851">
    <property type="entry name" value="mRNA_Cap_2O-Ribose_MeTrfase"/>
</dbReference>
<dbReference type="InterPro" id="IPR002877">
    <property type="entry name" value="RNA_MeTrfase_FtsJ_dom"/>
</dbReference>
<evidence type="ECO:0000313" key="2">
    <source>
        <dbReference type="EMBL" id="QHS80755.1"/>
    </source>
</evidence>
<dbReference type="GO" id="GO:0005634">
    <property type="term" value="C:nucleus"/>
    <property type="evidence" value="ECO:0007669"/>
    <property type="project" value="TreeGrafter"/>
</dbReference>
<sequence>MYLIINKMIYKLFSEENMDYSDIKLNVNINKFNEPELPQEKYGYDFKLNDYRNKIDNINSDNWKKVRWYINEYDFQVKDPIINRAFYKYWEIINEFEIYEEYTEKDVILHCAEAPGGFIQGTNIYLQIEYLNINKDKQIKKIEIDNSGFIMVKSKKKLNNNNYKIYTISLNKELPQYRNYNLPSYNKNIINKHLCITYGKDKTGDMNNLDNIEYINNISKVPFYLITADGGFDEGTDFNNKEQLHYNLILSEIYAGIYLQKQNGHFILKVFDTLTETSVHLIYLLTLCYKEVYIYKPKTSRPTNSEKYVICKYFNLPDKYKQEFINNLKLLSNNIRTSRNKFISFTLFDKLPSEFLLSIKEINNSLLNKQCLYLEKAIYLCNNEEFINEYDKKLEASLENRKKVFKEWETMYNLNSYV</sequence>
<accession>A0A6C0AN80</accession>
<evidence type="ECO:0000259" key="1">
    <source>
        <dbReference type="Pfam" id="PF01728"/>
    </source>
</evidence>
<dbReference type="AlphaFoldDB" id="A0A6C0AN80"/>
<feature type="domain" description="Ribosomal RNA methyltransferase FtsJ" evidence="1">
    <location>
        <begin position="83"/>
        <end position="313"/>
    </location>
</feature>
<dbReference type="EMBL" id="MN740718">
    <property type="protein sequence ID" value="QHS80755.1"/>
    <property type="molecule type" value="Genomic_DNA"/>
</dbReference>
<dbReference type="PANTHER" id="PTHR16121">
    <property type="entry name" value="CAP-SPECIFIC MRNA (NUCLEOSIDE-2'-O-)-METHYLTRANSFERASE 1-RELATED"/>
    <property type="match status" value="1"/>
</dbReference>
<dbReference type="PANTHER" id="PTHR16121:SF0">
    <property type="entry name" value="CAP-SPECIFIC MRNA (NUCLEOSIDE-2'-O-)-METHYLTRANSFERASE 1"/>
    <property type="match status" value="1"/>
</dbReference>
<reference evidence="2" key="1">
    <citation type="journal article" date="2020" name="Nature">
        <title>Giant virus diversity and host interactions through global metagenomics.</title>
        <authorList>
            <person name="Schulz F."/>
            <person name="Roux S."/>
            <person name="Paez-Espino D."/>
            <person name="Jungbluth S."/>
            <person name="Walsh D.A."/>
            <person name="Denef V.J."/>
            <person name="McMahon K.D."/>
            <person name="Konstantinidis K.T."/>
            <person name="Eloe-Fadrosh E.A."/>
            <person name="Kyrpides N.C."/>
            <person name="Woyke T."/>
        </authorList>
    </citation>
    <scope>NUCLEOTIDE SEQUENCE</scope>
    <source>
        <strain evidence="2">GVMAG-S-1091796-13</strain>
    </source>
</reference>
<dbReference type="GO" id="GO:0005737">
    <property type="term" value="C:cytoplasm"/>
    <property type="evidence" value="ECO:0007669"/>
    <property type="project" value="TreeGrafter"/>
</dbReference>
<dbReference type="GO" id="GO:0006370">
    <property type="term" value="P:7-methylguanosine mRNA capping"/>
    <property type="evidence" value="ECO:0007669"/>
    <property type="project" value="TreeGrafter"/>
</dbReference>